<dbReference type="PROSITE" id="PS51382">
    <property type="entry name" value="SPX"/>
    <property type="match status" value="1"/>
</dbReference>
<keyword evidence="3 7" id="KW-0812">Transmembrane</keyword>
<reference evidence="10" key="1">
    <citation type="journal article" date="2022" name="G3 (Bethesda)">
        <title>High quality genome of the basidiomycete yeast Dioszegia hungarica PDD-24b-2 isolated from cloud water.</title>
        <authorList>
            <person name="Jarrige D."/>
            <person name="Haridas S."/>
            <person name="Bleykasten-Grosshans C."/>
            <person name="Joly M."/>
            <person name="Nadalig T."/>
            <person name="Sancelme M."/>
            <person name="Vuilleumier S."/>
            <person name="Grigoriev I.V."/>
            <person name="Amato P."/>
            <person name="Bringel F."/>
        </authorList>
    </citation>
    <scope>NUCLEOTIDE SEQUENCE</scope>
    <source>
        <strain evidence="10">PDD-24b-2</strain>
    </source>
</reference>
<evidence type="ECO:0000256" key="3">
    <source>
        <dbReference type="ARBA" id="ARBA00022692"/>
    </source>
</evidence>
<accession>A0AA38H779</accession>
<keyword evidence="5 7" id="KW-0472">Membrane</keyword>
<evidence type="ECO:0000259" key="8">
    <source>
        <dbReference type="PROSITE" id="PS51380"/>
    </source>
</evidence>
<keyword evidence="4 7" id="KW-1133">Transmembrane helix</keyword>
<comment type="caution">
    <text evidence="10">The sequence shown here is derived from an EMBL/GenBank/DDBJ whole genome shotgun (WGS) entry which is preliminary data.</text>
</comment>
<dbReference type="CDD" id="cd14475">
    <property type="entry name" value="SPX_SYG1_like"/>
    <property type="match status" value="1"/>
</dbReference>
<evidence type="ECO:0000256" key="4">
    <source>
        <dbReference type="ARBA" id="ARBA00022989"/>
    </source>
</evidence>
<feature type="transmembrane region" description="Helical" evidence="7">
    <location>
        <begin position="627"/>
        <end position="647"/>
    </location>
</feature>
<evidence type="ECO:0000256" key="2">
    <source>
        <dbReference type="ARBA" id="ARBA00009665"/>
    </source>
</evidence>
<evidence type="ECO:0000256" key="6">
    <source>
        <dbReference type="SAM" id="MobiDB-lite"/>
    </source>
</evidence>
<evidence type="ECO:0000256" key="5">
    <source>
        <dbReference type="ARBA" id="ARBA00023136"/>
    </source>
</evidence>
<feature type="region of interest" description="Disordered" evidence="6">
    <location>
        <begin position="178"/>
        <end position="223"/>
    </location>
</feature>
<feature type="transmembrane region" description="Helical" evidence="7">
    <location>
        <begin position="817"/>
        <end position="836"/>
    </location>
</feature>
<dbReference type="EMBL" id="JAKWFO010000008">
    <property type="protein sequence ID" value="KAI9634084.1"/>
    <property type="molecule type" value="Genomic_DNA"/>
</dbReference>
<dbReference type="InterPro" id="IPR004331">
    <property type="entry name" value="SPX_dom"/>
</dbReference>
<sequence>MKFGRYLEENLTPEWRRAYMDYKGCKKRIKVIDARIRNRGSPKVTADAAAAKAAADGSGNDSSDNDGDHGPAAPPKRFTPSMRASSTRGTPPTPRSKDPTGKSPNKTPNYGSTTLSPRPLNRITSIPPPLDIGEPSIAQNISNSGRPRHGTVSFVPAADAGAALSKSPEELEAERGLETLAEGKRGNSGESDDSRLSALSDPSAPLNAATSGPSGLARSPSRSIRSPRLAFSAFDGLGSSAPSPVTGPVANSRSGTRSIRSMTIASPFIPARSAPSFKELYSELEPDEKSFFDFLEAELQKVESFYLARQEDAARRGKELRKQLIELAEHRKLYHEFYPGTLPKWESTVERLLPGLQQRLPNGAGLGGAKTAEDRKRAEAEIGMGPGAARYSELSERDRKQFSADRYTKYKHELRKATLEHYRNLEIIKNYRILNVTGFRKALKKFEKTTKVHCLEMFTEERISQEAFAKGETIEAMLKSVEELFTEHFEHGDTKKARDRLRKQDYVATHYSSVFRSGVMMGVGLPTAIISIVQALRVQDEEAIDSWAGLLQIYGGLYLPVIFALLFELNLDAFVSARINYEFVMELTRPVVDFRSYMEIPSFLFLTLSVCMYFSFFRIGIENVAPTTWPAAWLVFVAVFFLNPFPILRRRSRFWALRVLWRVITPGWSRVEFIAFFIADELNSLSYSLSTILFLSCAYANRWPDDLYTVCPSGAQWPYILVLAAPAMIRLIQCLKRYFDSMLKIHLINAGKYAFSVLQYGMFVWWRIRDSVFAAWMVVASISAIYNTSWDFVVDWSLLRPGTAGLRKDRGYSSRSVYYFAMVTNLLIRFIFVWYIPARASHTRLRSFFFALLEMLRRWQWNFFRVETEHLGNADAYRVTREIPLPYRRLDPDSEEEAELAAEANSVATRWNRLKKQFVKPGAGQGRGPDELDVGPRGRRGTREYEARRPGDVEAGEEGGTGAGGWDGLLRRIRRTKGGRDGSMGDSV</sequence>
<feature type="compositionally biased region" description="Basic and acidic residues" evidence="6">
    <location>
        <begin position="178"/>
        <end position="195"/>
    </location>
</feature>
<protein>
    <submittedName>
        <fullName evidence="10">EXS family-domain-containing protein</fullName>
    </submittedName>
</protein>
<dbReference type="InterPro" id="IPR004342">
    <property type="entry name" value="EXS_C"/>
</dbReference>
<evidence type="ECO:0000256" key="7">
    <source>
        <dbReference type="SAM" id="Phobius"/>
    </source>
</evidence>
<name>A0AA38H779_9TREE</name>
<dbReference type="PANTHER" id="PTHR10783:SF103">
    <property type="entry name" value="SOLUTE CARRIER FAMILY 53 MEMBER 1"/>
    <property type="match status" value="1"/>
</dbReference>
<dbReference type="GO" id="GO:0006817">
    <property type="term" value="P:phosphate ion transport"/>
    <property type="evidence" value="ECO:0007669"/>
    <property type="project" value="TreeGrafter"/>
</dbReference>
<dbReference type="GO" id="GO:0005794">
    <property type="term" value="C:Golgi apparatus"/>
    <property type="evidence" value="ECO:0007669"/>
    <property type="project" value="TreeGrafter"/>
</dbReference>
<dbReference type="AlphaFoldDB" id="A0AA38H779"/>
<dbReference type="PANTHER" id="PTHR10783">
    <property type="entry name" value="XENOTROPIC AND POLYTROPIC RETROVIRUS RECEPTOR 1-RELATED"/>
    <property type="match status" value="1"/>
</dbReference>
<evidence type="ECO:0000259" key="9">
    <source>
        <dbReference type="PROSITE" id="PS51382"/>
    </source>
</evidence>
<dbReference type="Pfam" id="PF03105">
    <property type="entry name" value="SPX"/>
    <property type="match status" value="1"/>
</dbReference>
<feature type="domain" description="EXS" evidence="8">
    <location>
        <begin position="710"/>
        <end position="897"/>
    </location>
</feature>
<feature type="domain" description="SPX" evidence="9">
    <location>
        <begin position="1"/>
        <end position="460"/>
    </location>
</feature>
<feature type="compositionally biased region" description="Low complexity" evidence="6">
    <location>
        <begin position="46"/>
        <end position="62"/>
    </location>
</feature>
<gene>
    <name evidence="10" type="ORF">MKK02DRAFT_34707</name>
</gene>
<evidence type="ECO:0000313" key="11">
    <source>
        <dbReference type="Proteomes" id="UP001164286"/>
    </source>
</evidence>
<dbReference type="Pfam" id="PF03124">
    <property type="entry name" value="EXS"/>
    <property type="match status" value="1"/>
</dbReference>
<proteinExistence type="inferred from homology"/>
<feature type="transmembrane region" description="Helical" evidence="7">
    <location>
        <begin position="717"/>
        <end position="735"/>
    </location>
</feature>
<feature type="compositionally biased region" description="Basic and acidic residues" evidence="6">
    <location>
        <begin position="928"/>
        <end position="952"/>
    </location>
</feature>
<evidence type="ECO:0000256" key="1">
    <source>
        <dbReference type="ARBA" id="ARBA00004141"/>
    </source>
</evidence>
<feature type="transmembrane region" description="Helical" evidence="7">
    <location>
        <begin position="600"/>
        <end position="621"/>
    </location>
</feature>
<feature type="region of interest" description="Disordered" evidence="6">
    <location>
        <begin position="35"/>
        <end position="153"/>
    </location>
</feature>
<feature type="transmembrane region" description="Helical" evidence="7">
    <location>
        <begin position="557"/>
        <end position="579"/>
    </location>
</feature>
<dbReference type="GO" id="GO:0005886">
    <property type="term" value="C:plasma membrane"/>
    <property type="evidence" value="ECO:0007669"/>
    <property type="project" value="TreeGrafter"/>
</dbReference>
<keyword evidence="11" id="KW-1185">Reference proteome</keyword>
<feature type="transmembrane region" description="Helical" evidence="7">
    <location>
        <begin position="519"/>
        <end position="537"/>
    </location>
</feature>
<comment type="similarity">
    <text evidence="2">Belongs to the SYG1 (TC 2.A.94) family.</text>
</comment>
<feature type="compositionally biased region" description="Polar residues" evidence="6">
    <location>
        <begin position="102"/>
        <end position="116"/>
    </location>
</feature>
<dbReference type="RefSeq" id="XP_052943861.1">
    <property type="nucleotide sequence ID" value="XM_053088996.1"/>
</dbReference>
<dbReference type="GO" id="GO:0016036">
    <property type="term" value="P:cellular response to phosphate starvation"/>
    <property type="evidence" value="ECO:0007669"/>
    <property type="project" value="TreeGrafter"/>
</dbReference>
<organism evidence="10 11">
    <name type="scientific">Dioszegia hungarica</name>
    <dbReference type="NCBI Taxonomy" id="4972"/>
    <lineage>
        <taxon>Eukaryota</taxon>
        <taxon>Fungi</taxon>
        <taxon>Dikarya</taxon>
        <taxon>Basidiomycota</taxon>
        <taxon>Agaricomycotina</taxon>
        <taxon>Tremellomycetes</taxon>
        <taxon>Tremellales</taxon>
        <taxon>Bulleribasidiaceae</taxon>
        <taxon>Dioszegia</taxon>
    </lineage>
</organism>
<feature type="transmembrane region" description="Helical" evidence="7">
    <location>
        <begin position="747"/>
        <end position="768"/>
    </location>
</feature>
<dbReference type="GeneID" id="77728201"/>
<feature type="compositionally biased region" description="Gly residues" evidence="6">
    <location>
        <begin position="958"/>
        <end position="967"/>
    </location>
</feature>
<dbReference type="Proteomes" id="UP001164286">
    <property type="component" value="Unassembled WGS sequence"/>
</dbReference>
<dbReference type="PROSITE" id="PS51380">
    <property type="entry name" value="EXS"/>
    <property type="match status" value="1"/>
</dbReference>
<comment type="subcellular location">
    <subcellularLocation>
        <location evidence="1">Membrane</location>
        <topology evidence="1">Multi-pass membrane protein</topology>
    </subcellularLocation>
</comment>
<feature type="transmembrane region" description="Helical" evidence="7">
    <location>
        <begin position="774"/>
        <end position="796"/>
    </location>
</feature>
<evidence type="ECO:0000313" key="10">
    <source>
        <dbReference type="EMBL" id="KAI9634084.1"/>
    </source>
</evidence>
<feature type="region of interest" description="Disordered" evidence="6">
    <location>
        <begin position="918"/>
        <end position="988"/>
    </location>
</feature>
<dbReference type="GO" id="GO:0000822">
    <property type="term" value="F:inositol hexakisphosphate binding"/>
    <property type="evidence" value="ECO:0007669"/>
    <property type="project" value="TreeGrafter"/>
</dbReference>